<feature type="transmembrane region" description="Helical" evidence="1">
    <location>
        <begin position="92"/>
        <end position="114"/>
    </location>
</feature>
<dbReference type="OrthoDB" id="2535105at2759"/>
<gene>
    <name evidence="3" type="ORF">BT96DRAFT_937101</name>
</gene>
<protein>
    <recommendedName>
        <fullName evidence="2">DUF6534 domain-containing protein</fullName>
    </recommendedName>
</protein>
<keyword evidence="4" id="KW-1185">Reference proteome</keyword>
<feature type="transmembrane region" description="Helical" evidence="1">
    <location>
        <begin position="24"/>
        <end position="41"/>
    </location>
</feature>
<sequence length="339" mass="37663">MSGLPAAEQAEINLSVGAVVVSNYLSYLTMGIVLCATWTYFSKFPDDKWWFKTLVILCVSMCIGDTVATGFWSYDWAVANYANPAALAFRNWAVPAEPFFFSTCGLIVQLFYAWRVWIMSMKKNRILPAVIGCLSILGWCMILRVVIGVGSHKSLSELALLIPVAYVWLGASAGADLLITSSMIYYLDLRFRIQLQQAQVSYHAPRRFRRLIVRTVECNLLSLIAQTIAIGLVSNSSIGFWFVITDMTLAKVYTFSLLISLNSRRPDNGTVASEGGFSSSRGGEVELNAIAIGDRHTLPNPRISVQIQLVPHTVFNGLRDLTEYSHLDEQAPGYQFKSS</sequence>
<dbReference type="EMBL" id="ML769433">
    <property type="protein sequence ID" value="KAE9402638.1"/>
    <property type="molecule type" value="Genomic_DNA"/>
</dbReference>
<feature type="transmembrane region" description="Helical" evidence="1">
    <location>
        <begin position="211"/>
        <end position="232"/>
    </location>
</feature>
<feature type="transmembrane region" description="Helical" evidence="1">
    <location>
        <begin position="167"/>
        <end position="187"/>
    </location>
</feature>
<reference evidence="3" key="1">
    <citation type="journal article" date="2019" name="Environ. Microbiol.">
        <title>Fungal ecological strategies reflected in gene transcription - a case study of two litter decomposers.</title>
        <authorList>
            <person name="Barbi F."/>
            <person name="Kohler A."/>
            <person name="Barry K."/>
            <person name="Baskaran P."/>
            <person name="Daum C."/>
            <person name="Fauchery L."/>
            <person name="Ihrmark K."/>
            <person name="Kuo A."/>
            <person name="LaButti K."/>
            <person name="Lipzen A."/>
            <person name="Morin E."/>
            <person name="Grigoriev I.V."/>
            <person name="Henrissat B."/>
            <person name="Lindahl B."/>
            <person name="Martin F."/>
        </authorList>
    </citation>
    <scope>NUCLEOTIDE SEQUENCE</scope>
    <source>
        <strain evidence="3">JB14</strain>
    </source>
</reference>
<dbReference type="InterPro" id="IPR045339">
    <property type="entry name" value="DUF6534"/>
</dbReference>
<feature type="transmembrane region" description="Helical" evidence="1">
    <location>
        <begin position="238"/>
        <end position="259"/>
    </location>
</feature>
<dbReference type="PANTHER" id="PTHR40465:SF1">
    <property type="entry name" value="DUF6534 DOMAIN-CONTAINING PROTEIN"/>
    <property type="match status" value="1"/>
</dbReference>
<dbReference type="Pfam" id="PF20152">
    <property type="entry name" value="DUF6534"/>
    <property type="match status" value="1"/>
</dbReference>
<feature type="transmembrane region" description="Helical" evidence="1">
    <location>
        <begin position="53"/>
        <end position="72"/>
    </location>
</feature>
<evidence type="ECO:0000313" key="3">
    <source>
        <dbReference type="EMBL" id="KAE9402638.1"/>
    </source>
</evidence>
<organism evidence="3 4">
    <name type="scientific">Gymnopus androsaceus JB14</name>
    <dbReference type="NCBI Taxonomy" id="1447944"/>
    <lineage>
        <taxon>Eukaryota</taxon>
        <taxon>Fungi</taxon>
        <taxon>Dikarya</taxon>
        <taxon>Basidiomycota</taxon>
        <taxon>Agaricomycotina</taxon>
        <taxon>Agaricomycetes</taxon>
        <taxon>Agaricomycetidae</taxon>
        <taxon>Agaricales</taxon>
        <taxon>Marasmiineae</taxon>
        <taxon>Omphalotaceae</taxon>
        <taxon>Gymnopus</taxon>
    </lineage>
</organism>
<dbReference type="AlphaFoldDB" id="A0A6A4HZL4"/>
<name>A0A6A4HZL4_9AGAR</name>
<keyword evidence="1" id="KW-0812">Transmembrane</keyword>
<dbReference type="PANTHER" id="PTHR40465">
    <property type="entry name" value="CHROMOSOME 1, WHOLE GENOME SHOTGUN SEQUENCE"/>
    <property type="match status" value="1"/>
</dbReference>
<feature type="domain" description="DUF6534" evidence="2">
    <location>
        <begin position="172"/>
        <end position="265"/>
    </location>
</feature>
<proteinExistence type="predicted"/>
<keyword evidence="1" id="KW-1133">Transmembrane helix</keyword>
<dbReference type="Proteomes" id="UP000799118">
    <property type="component" value="Unassembled WGS sequence"/>
</dbReference>
<accession>A0A6A4HZL4</accession>
<evidence type="ECO:0000259" key="2">
    <source>
        <dbReference type="Pfam" id="PF20152"/>
    </source>
</evidence>
<keyword evidence="1" id="KW-0472">Membrane</keyword>
<evidence type="ECO:0000313" key="4">
    <source>
        <dbReference type="Proteomes" id="UP000799118"/>
    </source>
</evidence>
<evidence type="ECO:0000256" key="1">
    <source>
        <dbReference type="SAM" id="Phobius"/>
    </source>
</evidence>
<feature type="transmembrane region" description="Helical" evidence="1">
    <location>
        <begin position="126"/>
        <end position="147"/>
    </location>
</feature>